<dbReference type="AlphaFoldDB" id="A0A316AQ80"/>
<evidence type="ECO:0000313" key="1">
    <source>
        <dbReference type="EMBL" id="PWJ59294.1"/>
    </source>
</evidence>
<keyword evidence="2" id="KW-1185">Reference proteome</keyword>
<dbReference type="OrthoDB" id="3611744at2"/>
<evidence type="ECO:0000313" key="2">
    <source>
        <dbReference type="Proteomes" id="UP000245880"/>
    </source>
</evidence>
<dbReference type="InterPro" id="IPR014985">
    <property type="entry name" value="WbqC"/>
</dbReference>
<dbReference type="EMBL" id="QGDT01000002">
    <property type="protein sequence ID" value="PWJ59294.1"/>
    <property type="molecule type" value="Genomic_DNA"/>
</dbReference>
<sequence>MTLGIMQPYIFPYIGYFQLIKAVDQFVIYDDVNFINKGWINRNRILVGGQAYQFTIPLKDASQNKLILEIEISKDQAWRKKLLKTIQQSYLKAPNFGVVFPMLQEIIQTPYTNIAELTVQALIRLCTYMDIDTEIIPSSRIYNNTHLKGPERILDICHQTGANAYINAIGGQELYDKNRFEQEKIALSFIKSLPISYQQLKNEHIPWLSIIDILMFNSPKDVNKFLDQYELV</sequence>
<dbReference type="Proteomes" id="UP000245880">
    <property type="component" value="Unassembled WGS sequence"/>
</dbReference>
<reference evidence="1 2" key="1">
    <citation type="submission" date="2018-03" db="EMBL/GenBank/DDBJ databases">
        <title>Genomic Encyclopedia of Archaeal and Bacterial Type Strains, Phase II (KMG-II): from individual species to whole genera.</title>
        <authorList>
            <person name="Goeker M."/>
        </authorList>
    </citation>
    <scope>NUCLEOTIDE SEQUENCE [LARGE SCALE GENOMIC DNA]</scope>
    <source>
        <strain evidence="1 2">DSM 100346</strain>
    </source>
</reference>
<protein>
    <submittedName>
        <fullName evidence="1">WbqC-like protein</fullName>
    </submittedName>
</protein>
<dbReference type="RefSeq" id="WP_109673194.1">
    <property type="nucleotide sequence ID" value="NZ_QGDT01000002.1"/>
</dbReference>
<gene>
    <name evidence="1" type="ORF">CLV98_102126</name>
</gene>
<organism evidence="1 2">
    <name type="scientific">Dyadobacter jejuensis</name>
    <dbReference type="NCBI Taxonomy" id="1082580"/>
    <lineage>
        <taxon>Bacteria</taxon>
        <taxon>Pseudomonadati</taxon>
        <taxon>Bacteroidota</taxon>
        <taxon>Cytophagia</taxon>
        <taxon>Cytophagales</taxon>
        <taxon>Spirosomataceae</taxon>
        <taxon>Dyadobacter</taxon>
    </lineage>
</organism>
<name>A0A316AQ80_9BACT</name>
<dbReference type="Pfam" id="PF08889">
    <property type="entry name" value="WbqC"/>
    <property type="match status" value="1"/>
</dbReference>
<comment type="caution">
    <text evidence="1">The sequence shown here is derived from an EMBL/GenBank/DDBJ whole genome shotgun (WGS) entry which is preliminary data.</text>
</comment>
<proteinExistence type="predicted"/>
<accession>A0A316AQ80</accession>